<gene>
    <name evidence="2" type="ORF">Q9312_03415</name>
</gene>
<evidence type="ECO:0000313" key="3">
    <source>
        <dbReference type="Proteomes" id="UP001239782"/>
    </source>
</evidence>
<reference evidence="2 3" key="1">
    <citation type="submission" date="2023-08" db="EMBL/GenBank/DDBJ databases">
        <title>Pleionea litopenaei sp. nov., isolated from stomach of juvenile Litopenaeus vannamei.</title>
        <authorList>
            <person name="Rho A.M."/>
            <person name="Hwang C.Y."/>
        </authorList>
    </citation>
    <scope>NUCLEOTIDE SEQUENCE [LARGE SCALE GENOMIC DNA]</scope>
    <source>
        <strain evidence="2 3">HL-JVS1</strain>
    </source>
</reference>
<dbReference type="InterPro" id="IPR036653">
    <property type="entry name" value="CinA-like_C"/>
</dbReference>
<protein>
    <submittedName>
        <fullName evidence="2">CinA family protein</fullName>
    </submittedName>
</protein>
<dbReference type="NCBIfam" id="TIGR00199">
    <property type="entry name" value="PncC_domain"/>
    <property type="match status" value="1"/>
</dbReference>
<dbReference type="EMBL" id="CP133548">
    <property type="protein sequence ID" value="WMS87974.1"/>
    <property type="molecule type" value="Genomic_DNA"/>
</dbReference>
<dbReference type="InterPro" id="IPR008136">
    <property type="entry name" value="CinA_C"/>
</dbReference>
<dbReference type="Proteomes" id="UP001239782">
    <property type="component" value="Chromosome"/>
</dbReference>
<dbReference type="KEGG" id="plei:Q9312_03415"/>
<name>A0AA51RUZ7_9GAMM</name>
<dbReference type="Gene3D" id="3.90.950.20">
    <property type="entry name" value="CinA-like"/>
    <property type="match status" value="1"/>
</dbReference>
<feature type="domain" description="CinA C-terminal" evidence="1">
    <location>
        <begin position="6"/>
        <end position="157"/>
    </location>
</feature>
<dbReference type="RefSeq" id="WP_309203143.1">
    <property type="nucleotide sequence ID" value="NZ_CP133548.1"/>
</dbReference>
<evidence type="ECO:0000259" key="1">
    <source>
        <dbReference type="Pfam" id="PF02464"/>
    </source>
</evidence>
<dbReference type="AlphaFoldDB" id="A0AA51RUZ7"/>
<dbReference type="Pfam" id="PF02464">
    <property type="entry name" value="CinA"/>
    <property type="match status" value="1"/>
</dbReference>
<evidence type="ECO:0000313" key="2">
    <source>
        <dbReference type="EMBL" id="WMS87974.1"/>
    </source>
</evidence>
<sequence length="161" mass="17255">MDELLKLNQRLASLYQSKNWMIATAESCTGGWIAKSLTDLAGSSAIFDSGFVTYSNQAKMRMLDVEERILIEHGAVSKPVVEAMANGALNRSAADVAISVSGIAGPTGGSKEKPVGLVWIGWAAAEQITSSQAFHFSGTRENIRISTVREALKILIQLAEN</sequence>
<proteinExistence type="predicted"/>
<keyword evidence="3" id="KW-1185">Reference proteome</keyword>
<dbReference type="SUPFAM" id="SSF142433">
    <property type="entry name" value="CinA-like"/>
    <property type="match status" value="1"/>
</dbReference>
<accession>A0AA51RUZ7</accession>
<organism evidence="2 3">
    <name type="scientific">Pleionea litopenaei</name>
    <dbReference type="NCBI Taxonomy" id="3070815"/>
    <lineage>
        <taxon>Bacteria</taxon>
        <taxon>Pseudomonadati</taxon>
        <taxon>Pseudomonadota</taxon>
        <taxon>Gammaproteobacteria</taxon>
        <taxon>Oceanospirillales</taxon>
        <taxon>Pleioneaceae</taxon>
        <taxon>Pleionea</taxon>
    </lineage>
</organism>